<dbReference type="EMBL" id="JANLCK010000002">
    <property type="protein sequence ID" value="MCS5725336.1"/>
    <property type="molecule type" value="Genomic_DNA"/>
</dbReference>
<gene>
    <name evidence="1" type="ORF">N1028_05450</name>
</gene>
<keyword evidence="2" id="KW-1185">Reference proteome</keyword>
<dbReference type="RefSeq" id="WP_259525813.1">
    <property type="nucleotide sequence ID" value="NZ_JANLCK010000002.1"/>
</dbReference>
<name>A0AA41XHX0_9MICO</name>
<organism evidence="1 2">
    <name type="scientific">Herbiconiux oxytropis</name>
    <dbReference type="NCBI Taxonomy" id="2970915"/>
    <lineage>
        <taxon>Bacteria</taxon>
        <taxon>Bacillati</taxon>
        <taxon>Actinomycetota</taxon>
        <taxon>Actinomycetes</taxon>
        <taxon>Micrococcales</taxon>
        <taxon>Microbacteriaceae</taxon>
        <taxon>Herbiconiux</taxon>
    </lineage>
</organism>
<dbReference type="SUPFAM" id="SSF52833">
    <property type="entry name" value="Thioredoxin-like"/>
    <property type="match status" value="1"/>
</dbReference>
<dbReference type="Proteomes" id="UP001165587">
    <property type="component" value="Unassembled WGS sequence"/>
</dbReference>
<dbReference type="InterPro" id="IPR036249">
    <property type="entry name" value="Thioredoxin-like_sf"/>
</dbReference>
<protein>
    <submittedName>
        <fullName evidence="1">Thioredoxin</fullName>
    </submittedName>
</protein>
<comment type="caution">
    <text evidence="1">The sequence shown here is derived from an EMBL/GenBank/DDBJ whole genome shotgun (WGS) entry which is preliminary data.</text>
</comment>
<dbReference type="AlphaFoldDB" id="A0AA41XHX0"/>
<accession>A0AA41XHX0</accession>
<sequence length="91" mass="9392">MPELRVTLYSSSFCGACSSTRETLARIAPLLGERVAWNEINVADDPAASEAAGITATPTVVITGADGIERMRAAGVPTAEHVLRALAAALP</sequence>
<evidence type="ECO:0000313" key="1">
    <source>
        <dbReference type="EMBL" id="MCS5725336.1"/>
    </source>
</evidence>
<evidence type="ECO:0000313" key="2">
    <source>
        <dbReference type="Proteomes" id="UP001165587"/>
    </source>
</evidence>
<dbReference type="Gene3D" id="3.40.30.10">
    <property type="entry name" value="Glutaredoxin"/>
    <property type="match status" value="1"/>
</dbReference>
<proteinExistence type="predicted"/>
<reference evidence="1" key="1">
    <citation type="submission" date="2022-08" db="EMBL/GenBank/DDBJ databases">
        <authorList>
            <person name="Deng Y."/>
            <person name="Han X.-F."/>
            <person name="Zhang Y.-Q."/>
        </authorList>
    </citation>
    <scope>NUCLEOTIDE SEQUENCE</scope>
    <source>
        <strain evidence="1">CPCC 203407</strain>
    </source>
</reference>